<reference evidence="3" key="1">
    <citation type="journal article" date="2021" name="Sci. Adv.">
        <title>The American lobster genome reveals insights on longevity, neural, and immune adaptations.</title>
        <authorList>
            <person name="Polinski J.M."/>
            <person name="Zimin A.V."/>
            <person name="Clark K.F."/>
            <person name="Kohn A.B."/>
            <person name="Sadowski N."/>
            <person name="Timp W."/>
            <person name="Ptitsyn A."/>
            <person name="Khanna P."/>
            <person name="Romanova D.Y."/>
            <person name="Williams P."/>
            <person name="Greenwood S.J."/>
            <person name="Moroz L.L."/>
            <person name="Walt D.R."/>
            <person name="Bodnar A.G."/>
        </authorList>
    </citation>
    <scope>NUCLEOTIDE SEQUENCE</scope>
    <source>
        <strain evidence="3">GMGI-L3</strain>
    </source>
</reference>
<keyword evidence="4" id="KW-1185">Reference proteome</keyword>
<dbReference type="AlphaFoldDB" id="A0A8J5K8K3"/>
<gene>
    <name evidence="3" type="ORF">Hamer_G010405</name>
</gene>
<evidence type="ECO:0000313" key="4">
    <source>
        <dbReference type="Proteomes" id="UP000747542"/>
    </source>
</evidence>
<accession>A0A8J5K8K3</accession>
<feature type="region of interest" description="Disordered" evidence="2">
    <location>
        <begin position="84"/>
        <end position="120"/>
    </location>
</feature>
<proteinExistence type="predicted"/>
<organism evidence="3 4">
    <name type="scientific">Homarus americanus</name>
    <name type="common">American lobster</name>
    <dbReference type="NCBI Taxonomy" id="6706"/>
    <lineage>
        <taxon>Eukaryota</taxon>
        <taxon>Metazoa</taxon>
        <taxon>Ecdysozoa</taxon>
        <taxon>Arthropoda</taxon>
        <taxon>Crustacea</taxon>
        <taxon>Multicrustacea</taxon>
        <taxon>Malacostraca</taxon>
        <taxon>Eumalacostraca</taxon>
        <taxon>Eucarida</taxon>
        <taxon>Decapoda</taxon>
        <taxon>Pleocyemata</taxon>
        <taxon>Astacidea</taxon>
        <taxon>Nephropoidea</taxon>
        <taxon>Nephropidae</taxon>
        <taxon>Homarus</taxon>
    </lineage>
</organism>
<feature type="compositionally biased region" description="Basic residues" evidence="2">
    <location>
        <begin position="85"/>
        <end position="105"/>
    </location>
</feature>
<evidence type="ECO:0000256" key="2">
    <source>
        <dbReference type="SAM" id="MobiDB-lite"/>
    </source>
</evidence>
<evidence type="ECO:0000256" key="1">
    <source>
        <dbReference type="SAM" id="Coils"/>
    </source>
</evidence>
<dbReference type="EMBL" id="JAHLQT010022185">
    <property type="protein sequence ID" value="KAG7166749.1"/>
    <property type="molecule type" value="Genomic_DNA"/>
</dbReference>
<evidence type="ECO:0000313" key="3">
    <source>
        <dbReference type="EMBL" id="KAG7166749.1"/>
    </source>
</evidence>
<dbReference type="Proteomes" id="UP000747542">
    <property type="component" value="Unassembled WGS sequence"/>
</dbReference>
<comment type="caution">
    <text evidence="3">The sequence shown here is derived from an EMBL/GenBank/DDBJ whole genome shotgun (WGS) entry which is preliminary data.</text>
</comment>
<sequence length="292" mass="32865">MPGFNLIDHSIIVSQRLFELGLRPALLRWFCSFLSDRSQRVGGPSEKLSECSRTTCGEPQGTLCGPIAFLTMNNGTARLPQTPQVRRRSYHPRGMPTRRSKHHQHPTNPAGSPGLGLRKQHGHQHMKVPTRNSLIYLELTIANTNIPVVNICKLLGVTITTTSPNKTMIIGVIMGELLYALSIKNDQDQTLSKKERDIQVMNGELNSCHILLEVVREEEKHKKERFDELKESLVKLKAELEKAEREKQSSRTSEIHLTQNNEYGLGRLLKDVFSLALAYLNGNLLLTGFALL</sequence>
<feature type="coiled-coil region" evidence="1">
    <location>
        <begin position="212"/>
        <end position="253"/>
    </location>
</feature>
<name>A0A8J5K8K3_HOMAM</name>
<protein>
    <submittedName>
        <fullName evidence="3">Uncharacterized protein</fullName>
    </submittedName>
</protein>
<keyword evidence="1" id="KW-0175">Coiled coil</keyword>